<evidence type="ECO:0000256" key="10">
    <source>
        <dbReference type="PROSITE-ProRule" id="PRU10141"/>
    </source>
</evidence>
<comment type="similarity">
    <text evidence="1">Belongs to the protein kinase superfamily. STE Ser/Thr protein kinase family. STE20 subfamily.</text>
</comment>
<proteinExistence type="inferred from homology"/>
<evidence type="ECO:0000256" key="6">
    <source>
        <dbReference type="ARBA" id="ARBA00022777"/>
    </source>
</evidence>
<evidence type="ECO:0000259" key="12">
    <source>
        <dbReference type="PROSITE" id="PS50011"/>
    </source>
</evidence>
<dbReference type="Pfam" id="PF00069">
    <property type="entry name" value="Pkinase"/>
    <property type="match status" value="1"/>
</dbReference>
<dbReference type="AlphaFoldDB" id="A0AAV5RP00"/>
<evidence type="ECO:0000256" key="5">
    <source>
        <dbReference type="ARBA" id="ARBA00022741"/>
    </source>
</evidence>
<evidence type="ECO:0000313" key="14">
    <source>
        <dbReference type="Proteomes" id="UP001362899"/>
    </source>
</evidence>
<accession>A0AAV5RP00</accession>
<dbReference type="PROSITE" id="PS50011">
    <property type="entry name" value="PROTEIN_KINASE_DOM"/>
    <property type="match status" value="1"/>
</dbReference>
<gene>
    <name evidence="13" type="ORF">DASB73_042520</name>
</gene>
<protein>
    <recommendedName>
        <fullName evidence="2">non-specific serine/threonine protein kinase</fullName>
        <ecNumber evidence="2">2.7.11.1</ecNumber>
    </recommendedName>
</protein>
<keyword evidence="6" id="KW-0418">Kinase</keyword>
<dbReference type="InterPro" id="IPR017441">
    <property type="entry name" value="Protein_kinase_ATP_BS"/>
</dbReference>
<dbReference type="SMART" id="SM00220">
    <property type="entry name" value="S_TKc"/>
    <property type="match status" value="1"/>
</dbReference>
<evidence type="ECO:0000256" key="7">
    <source>
        <dbReference type="ARBA" id="ARBA00022840"/>
    </source>
</evidence>
<keyword evidence="4" id="KW-0808">Transferase</keyword>
<comment type="catalytic activity">
    <reaction evidence="9">
        <text>L-seryl-[protein] + ATP = O-phospho-L-seryl-[protein] + ADP + H(+)</text>
        <dbReference type="Rhea" id="RHEA:17989"/>
        <dbReference type="Rhea" id="RHEA-COMP:9863"/>
        <dbReference type="Rhea" id="RHEA-COMP:11604"/>
        <dbReference type="ChEBI" id="CHEBI:15378"/>
        <dbReference type="ChEBI" id="CHEBI:29999"/>
        <dbReference type="ChEBI" id="CHEBI:30616"/>
        <dbReference type="ChEBI" id="CHEBI:83421"/>
        <dbReference type="ChEBI" id="CHEBI:456216"/>
        <dbReference type="EC" id="2.7.11.1"/>
    </reaction>
</comment>
<dbReference type="PANTHER" id="PTHR48012:SF10">
    <property type="entry name" value="FI20177P1"/>
    <property type="match status" value="1"/>
</dbReference>
<feature type="compositionally biased region" description="Polar residues" evidence="11">
    <location>
        <begin position="366"/>
        <end position="378"/>
    </location>
</feature>
<dbReference type="GO" id="GO:0005524">
    <property type="term" value="F:ATP binding"/>
    <property type="evidence" value="ECO:0007669"/>
    <property type="project" value="UniProtKB-UniRule"/>
</dbReference>
<dbReference type="SUPFAM" id="SSF56112">
    <property type="entry name" value="Protein kinase-like (PK-like)"/>
    <property type="match status" value="1"/>
</dbReference>
<sequence length="726" mass="80809">MRQETNAIVSTSINNGNINCKESNLQIYEELGSGSFGKVYRAFETSLKKVVAVKMIELDTSSDIEDVLLELKFLSELRCEQVTRHFYARLYDSVLFVVMEYCAVGSCLHMLRKCGVFKEPAAIHVLHETLKGIEYIHGQNKIHRDLKSANILVTETGCIKIADFGVSAQLSQTLPERNSFMGTPYWMAPEIIEAAHYDTAVDIWSLGIVAFELVTGAPPYRKMPPTEAMVKIVKNGAPALPHNIRGIPISGNFVRFVASCLEMKATERPSSSELLENKLFRGRLGYGSPNIRPPHDFMSMVRAVMRKRSAKAENEEVVHGVEDLAILAPAKSEHSRPNLVNVEFDYGTNDCLLNPKSDNKSDKSNPGKNQATNNSYTQLKVDENKDAAKNEESESTLPLIAHNNSLRTRNPISTPQANIHDISVGCNPETEHIIANVRRLSHVTPNPQPGAPNTASSICLNALSEIKQVQHIEDRDCCNSDSPYPEIHPPKYNASPSSQPPIFSPRLPYYGPLNDPAKFLPSQIAPSSSNFHINSNSPDVQRSQSSLVPPVDHVKPQTMQSECISDPQNAANSPGIHKMTNVRASYGHKERLPEREVPPIPNRLSHNRAYPEQRISLNAPHLESQHGTPVQGVPNIQAVRQAEASHMGPTRRYNKETPFEHSIDSPSQVILHSAILRVLYRTKYAEAVSLIQSLEQEIYRVNSVFPGFIRALIEEICRAMLDKPDI</sequence>
<dbReference type="Gene3D" id="1.10.510.10">
    <property type="entry name" value="Transferase(Phosphotransferase) domain 1"/>
    <property type="match status" value="1"/>
</dbReference>
<evidence type="ECO:0000256" key="9">
    <source>
        <dbReference type="ARBA" id="ARBA00048679"/>
    </source>
</evidence>
<keyword evidence="7 10" id="KW-0067">ATP-binding</keyword>
<dbReference type="EC" id="2.7.11.1" evidence="2"/>
<feature type="region of interest" description="Disordered" evidence="11">
    <location>
        <begin position="353"/>
        <end position="397"/>
    </location>
</feature>
<evidence type="ECO:0000256" key="1">
    <source>
        <dbReference type="ARBA" id="ARBA00008874"/>
    </source>
</evidence>
<keyword evidence="3" id="KW-0723">Serine/threonine-protein kinase</keyword>
<keyword evidence="5 10" id="KW-0547">Nucleotide-binding</keyword>
<dbReference type="InterPro" id="IPR050629">
    <property type="entry name" value="STE20/SPS1-PAK"/>
</dbReference>
<evidence type="ECO:0000256" key="2">
    <source>
        <dbReference type="ARBA" id="ARBA00012513"/>
    </source>
</evidence>
<evidence type="ECO:0000313" key="13">
    <source>
        <dbReference type="EMBL" id="GMM53289.1"/>
    </source>
</evidence>
<evidence type="ECO:0000256" key="4">
    <source>
        <dbReference type="ARBA" id="ARBA00022679"/>
    </source>
</evidence>
<dbReference type="PROSITE" id="PS00107">
    <property type="entry name" value="PROTEIN_KINASE_ATP"/>
    <property type="match status" value="1"/>
</dbReference>
<dbReference type="PANTHER" id="PTHR48012">
    <property type="entry name" value="STERILE20-LIKE KINASE, ISOFORM B-RELATED"/>
    <property type="match status" value="1"/>
</dbReference>
<dbReference type="InterPro" id="IPR000719">
    <property type="entry name" value="Prot_kinase_dom"/>
</dbReference>
<comment type="catalytic activity">
    <reaction evidence="8">
        <text>L-threonyl-[protein] + ATP = O-phospho-L-threonyl-[protein] + ADP + H(+)</text>
        <dbReference type="Rhea" id="RHEA:46608"/>
        <dbReference type="Rhea" id="RHEA-COMP:11060"/>
        <dbReference type="Rhea" id="RHEA-COMP:11605"/>
        <dbReference type="ChEBI" id="CHEBI:15378"/>
        <dbReference type="ChEBI" id="CHEBI:30013"/>
        <dbReference type="ChEBI" id="CHEBI:30616"/>
        <dbReference type="ChEBI" id="CHEBI:61977"/>
        <dbReference type="ChEBI" id="CHEBI:456216"/>
        <dbReference type="EC" id="2.7.11.1"/>
    </reaction>
</comment>
<name>A0AAV5RP00_STABA</name>
<dbReference type="Proteomes" id="UP001362899">
    <property type="component" value="Unassembled WGS sequence"/>
</dbReference>
<dbReference type="EMBL" id="BTGC01000008">
    <property type="protein sequence ID" value="GMM53289.1"/>
    <property type="molecule type" value="Genomic_DNA"/>
</dbReference>
<evidence type="ECO:0000256" key="8">
    <source>
        <dbReference type="ARBA" id="ARBA00047899"/>
    </source>
</evidence>
<evidence type="ECO:0000256" key="3">
    <source>
        <dbReference type="ARBA" id="ARBA00022527"/>
    </source>
</evidence>
<dbReference type="GO" id="GO:0004674">
    <property type="term" value="F:protein serine/threonine kinase activity"/>
    <property type="evidence" value="ECO:0007669"/>
    <property type="project" value="UniProtKB-KW"/>
</dbReference>
<evidence type="ECO:0000256" key="11">
    <source>
        <dbReference type="SAM" id="MobiDB-lite"/>
    </source>
</evidence>
<feature type="binding site" evidence="10">
    <location>
        <position position="54"/>
    </location>
    <ligand>
        <name>ATP</name>
        <dbReference type="ChEBI" id="CHEBI:30616"/>
    </ligand>
</feature>
<comment type="caution">
    <text evidence="13">The sequence shown here is derived from an EMBL/GenBank/DDBJ whole genome shotgun (WGS) entry which is preliminary data.</text>
</comment>
<reference evidence="13 14" key="1">
    <citation type="journal article" date="2023" name="Elife">
        <title>Identification of key yeast species and microbe-microbe interactions impacting larval growth of Drosophila in the wild.</title>
        <authorList>
            <person name="Mure A."/>
            <person name="Sugiura Y."/>
            <person name="Maeda R."/>
            <person name="Honda K."/>
            <person name="Sakurai N."/>
            <person name="Takahashi Y."/>
            <person name="Watada M."/>
            <person name="Katoh T."/>
            <person name="Gotoh A."/>
            <person name="Gotoh Y."/>
            <person name="Taniguchi I."/>
            <person name="Nakamura K."/>
            <person name="Hayashi T."/>
            <person name="Katayama T."/>
            <person name="Uemura T."/>
            <person name="Hattori Y."/>
        </authorList>
    </citation>
    <scope>NUCLEOTIDE SEQUENCE [LARGE SCALE GENOMIC DNA]</scope>
    <source>
        <strain evidence="13 14">SB-73</strain>
    </source>
</reference>
<feature type="compositionally biased region" description="Basic and acidic residues" evidence="11">
    <location>
        <begin position="380"/>
        <end position="392"/>
    </location>
</feature>
<keyword evidence="14" id="KW-1185">Reference proteome</keyword>
<dbReference type="InterPro" id="IPR011009">
    <property type="entry name" value="Kinase-like_dom_sf"/>
</dbReference>
<organism evidence="13 14">
    <name type="scientific">Starmerella bacillaris</name>
    <name type="common">Yeast</name>
    <name type="synonym">Candida zemplinina</name>
    <dbReference type="NCBI Taxonomy" id="1247836"/>
    <lineage>
        <taxon>Eukaryota</taxon>
        <taxon>Fungi</taxon>
        <taxon>Dikarya</taxon>
        <taxon>Ascomycota</taxon>
        <taxon>Saccharomycotina</taxon>
        <taxon>Dipodascomycetes</taxon>
        <taxon>Dipodascales</taxon>
        <taxon>Trichomonascaceae</taxon>
        <taxon>Starmerella</taxon>
    </lineage>
</organism>
<feature type="domain" description="Protein kinase" evidence="12">
    <location>
        <begin position="25"/>
        <end position="280"/>
    </location>
</feature>
<dbReference type="GO" id="GO:0005737">
    <property type="term" value="C:cytoplasm"/>
    <property type="evidence" value="ECO:0007669"/>
    <property type="project" value="TreeGrafter"/>
</dbReference>